<organism evidence="3 4">
    <name type="scientific">Nemorincola caseinilytica</name>
    <dbReference type="NCBI Taxonomy" id="2054315"/>
    <lineage>
        <taxon>Bacteria</taxon>
        <taxon>Pseudomonadati</taxon>
        <taxon>Bacteroidota</taxon>
        <taxon>Chitinophagia</taxon>
        <taxon>Chitinophagales</taxon>
        <taxon>Chitinophagaceae</taxon>
        <taxon>Nemorincola</taxon>
    </lineage>
</organism>
<dbReference type="InterPro" id="IPR007837">
    <property type="entry name" value="DinB"/>
</dbReference>
<dbReference type="Proteomes" id="UP001500067">
    <property type="component" value="Unassembled WGS sequence"/>
</dbReference>
<comment type="similarity">
    <text evidence="1">Belongs to the DinB family.</text>
</comment>
<dbReference type="SUPFAM" id="SSF109854">
    <property type="entry name" value="DinB/YfiT-like putative metalloenzymes"/>
    <property type="match status" value="1"/>
</dbReference>
<gene>
    <name evidence="3" type="ORF">GCM10023093_22040</name>
</gene>
<dbReference type="EMBL" id="BAABFA010000014">
    <property type="protein sequence ID" value="GAA4466979.1"/>
    <property type="molecule type" value="Genomic_DNA"/>
</dbReference>
<keyword evidence="4" id="KW-1185">Reference proteome</keyword>
<name>A0ABP8NH94_9BACT</name>
<evidence type="ECO:0000256" key="2">
    <source>
        <dbReference type="ARBA" id="ARBA00022723"/>
    </source>
</evidence>
<sequence length="172" mass="19612">MSVNEQLVAELRQEAANTRKLLERVPLDDADWRPHPRSMPIGRLATHVAEIPGWTAMTLLTDELDLSKFNERRKVNTTEDLLAIHDEHVAQAISVLENFDESRYKDMWSLRTGGHVHLTLPKHTVLRTFAFSHLYHHRAQLGVYLRLLDIAIPGMYGPTADEIAERMAKATA</sequence>
<dbReference type="InterPro" id="IPR034660">
    <property type="entry name" value="DinB/YfiT-like"/>
</dbReference>
<evidence type="ECO:0000313" key="4">
    <source>
        <dbReference type="Proteomes" id="UP001500067"/>
    </source>
</evidence>
<dbReference type="Pfam" id="PF05163">
    <property type="entry name" value="DinB"/>
    <property type="match status" value="1"/>
</dbReference>
<protein>
    <recommendedName>
        <fullName evidence="5">DinB family protein</fullName>
    </recommendedName>
</protein>
<evidence type="ECO:0000256" key="1">
    <source>
        <dbReference type="ARBA" id="ARBA00008635"/>
    </source>
</evidence>
<evidence type="ECO:0000313" key="3">
    <source>
        <dbReference type="EMBL" id="GAA4466979.1"/>
    </source>
</evidence>
<comment type="caution">
    <text evidence="3">The sequence shown here is derived from an EMBL/GenBank/DDBJ whole genome shotgun (WGS) entry which is preliminary data.</text>
</comment>
<reference evidence="4" key="1">
    <citation type="journal article" date="2019" name="Int. J. Syst. Evol. Microbiol.">
        <title>The Global Catalogue of Microorganisms (GCM) 10K type strain sequencing project: providing services to taxonomists for standard genome sequencing and annotation.</title>
        <authorList>
            <consortium name="The Broad Institute Genomics Platform"/>
            <consortium name="The Broad Institute Genome Sequencing Center for Infectious Disease"/>
            <person name="Wu L."/>
            <person name="Ma J."/>
        </authorList>
    </citation>
    <scope>NUCLEOTIDE SEQUENCE [LARGE SCALE GENOMIC DNA]</scope>
    <source>
        <strain evidence="4">JCM 32105</strain>
    </source>
</reference>
<proteinExistence type="inferred from homology"/>
<keyword evidence="2" id="KW-0479">Metal-binding</keyword>
<evidence type="ECO:0008006" key="5">
    <source>
        <dbReference type="Google" id="ProtNLM"/>
    </source>
</evidence>
<accession>A0ABP8NH94</accession>
<dbReference type="RefSeq" id="WP_345083072.1">
    <property type="nucleotide sequence ID" value="NZ_BAABFA010000014.1"/>
</dbReference>
<dbReference type="Gene3D" id="1.20.120.450">
    <property type="entry name" value="dinb family like domain"/>
    <property type="match status" value="1"/>
</dbReference>